<dbReference type="InterPro" id="IPR043129">
    <property type="entry name" value="ATPase_NBD"/>
</dbReference>
<evidence type="ECO:0000256" key="5">
    <source>
        <dbReference type="HAMAP-Rule" id="MF_02033"/>
    </source>
</evidence>
<dbReference type="InterPro" id="IPR050696">
    <property type="entry name" value="FtsA/MreB"/>
</dbReference>
<dbReference type="PANTHER" id="PTHR32432:SF4">
    <property type="entry name" value="CELL DIVISION PROTEIN FTSA"/>
    <property type="match status" value="1"/>
</dbReference>
<dbReference type="Gene3D" id="3.30.420.40">
    <property type="match status" value="2"/>
</dbReference>
<dbReference type="GO" id="GO:0009898">
    <property type="term" value="C:cytoplasmic side of plasma membrane"/>
    <property type="evidence" value="ECO:0007669"/>
    <property type="project" value="UniProtKB-UniRule"/>
</dbReference>
<dbReference type="InterPro" id="IPR003494">
    <property type="entry name" value="SHS2_FtsA"/>
</dbReference>
<dbReference type="AlphaFoldDB" id="V2UKZ5"/>
<dbReference type="InterPro" id="IPR020823">
    <property type="entry name" value="Cell_div_FtsA"/>
</dbReference>
<evidence type="ECO:0000256" key="3">
    <source>
        <dbReference type="ARBA" id="ARBA00023136"/>
    </source>
</evidence>
<dbReference type="GO" id="GO:0032153">
    <property type="term" value="C:cell division site"/>
    <property type="evidence" value="ECO:0007669"/>
    <property type="project" value="UniProtKB-UniRule"/>
</dbReference>
<dbReference type="HAMAP" id="MF_02033">
    <property type="entry name" value="FtsA"/>
    <property type="match status" value="1"/>
</dbReference>
<name>V2UKZ5_9GAMM</name>
<dbReference type="GO" id="GO:0043093">
    <property type="term" value="P:FtsZ-dependent cytokinesis"/>
    <property type="evidence" value="ECO:0007669"/>
    <property type="project" value="UniProtKB-UniRule"/>
</dbReference>
<dbReference type="PANTHER" id="PTHR32432">
    <property type="entry name" value="CELL DIVISION PROTEIN FTSA-RELATED"/>
    <property type="match status" value="1"/>
</dbReference>
<protein>
    <recommendedName>
        <fullName evidence="5 6">Cell division protein FtsA</fullName>
    </recommendedName>
</protein>
<keyword evidence="2 5" id="KW-0132">Cell division</keyword>
<comment type="caution">
    <text evidence="8">The sequence shown here is derived from an EMBL/GenBank/DDBJ whole genome shotgun (WGS) entry which is preliminary data.</text>
</comment>
<dbReference type="NCBIfam" id="TIGR01174">
    <property type="entry name" value="ftsA"/>
    <property type="match status" value="1"/>
</dbReference>
<dbReference type="STRING" id="202955.GCA_000759995_00696"/>
<dbReference type="Pfam" id="PF14450">
    <property type="entry name" value="FtsA"/>
    <property type="match status" value="1"/>
</dbReference>
<comment type="function">
    <text evidence="5 6">Cell division protein that is involved in the assembly of the Z ring. May serve as a membrane anchor for the Z ring.</text>
</comment>
<keyword evidence="1 5" id="KW-1003">Cell membrane</keyword>
<comment type="subcellular location">
    <subcellularLocation>
        <location evidence="5">Cell membrane</location>
        <topology evidence="5">Peripheral membrane protein</topology>
        <orientation evidence="5">Cytoplasmic side</orientation>
    </subcellularLocation>
    <text evidence="5">Localizes to the Z ring in an FtsZ-dependent manner. Targeted to the membrane through a conserved C-terminal amphipathic helix.</text>
</comment>
<proteinExistence type="inferred from homology"/>
<evidence type="ECO:0000256" key="2">
    <source>
        <dbReference type="ARBA" id="ARBA00022618"/>
    </source>
</evidence>
<evidence type="ECO:0000256" key="1">
    <source>
        <dbReference type="ARBA" id="ARBA00022475"/>
    </source>
</evidence>
<keyword evidence="9" id="KW-1185">Reference proteome</keyword>
<evidence type="ECO:0000256" key="6">
    <source>
        <dbReference type="PIRNR" id="PIRNR003101"/>
    </source>
</evidence>
<reference evidence="8 9" key="1">
    <citation type="submission" date="2013-10" db="EMBL/GenBank/DDBJ databases">
        <title>The Genome Sequence of Acinetobacter tjernbergiae CIP107465.</title>
        <authorList>
            <consortium name="The Broad Institute Genomics Platform"/>
            <consortium name="The Broad Institute Genome Sequencing Center for Infectious Disease"/>
            <person name="Cerqueira G."/>
            <person name="Feldgarden M."/>
            <person name="Courvalin P."/>
            <person name="Grillot-Courvalin C."/>
            <person name="Clermont D."/>
            <person name="Rocha E."/>
            <person name="Yoon E.-J."/>
            <person name="Nemec A."/>
            <person name="Young S.K."/>
            <person name="Zeng Q."/>
            <person name="Gargeya S."/>
            <person name="Fitzgerald M."/>
            <person name="Abouelleil A."/>
            <person name="Alvarado L."/>
            <person name="Berlin A.M."/>
            <person name="Chapman S.B."/>
            <person name="Gainer-Dewar J."/>
            <person name="Goldberg J."/>
            <person name="Gnerre S."/>
            <person name="Griggs A."/>
            <person name="Gujja S."/>
            <person name="Hansen M."/>
            <person name="Howarth C."/>
            <person name="Imamovic A."/>
            <person name="Ireland A."/>
            <person name="Larimer J."/>
            <person name="McCowan C."/>
            <person name="Murphy C."/>
            <person name="Pearson M."/>
            <person name="Poon T.W."/>
            <person name="Priest M."/>
            <person name="Roberts A."/>
            <person name="Saif S."/>
            <person name="Shea T."/>
            <person name="Sykes S."/>
            <person name="Wortman J."/>
            <person name="Nusbaum C."/>
            <person name="Birren B."/>
        </authorList>
    </citation>
    <scope>NUCLEOTIDE SEQUENCE [LARGE SCALE GENOMIC DNA]</scope>
    <source>
        <strain evidence="8 9">CIP 107465</strain>
    </source>
</reference>
<accession>V2UKZ5</accession>
<evidence type="ECO:0000313" key="9">
    <source>
        <dbReference type="Proteomes" id="UP000017404"/>
    </source>
</evidence>
<dbReference type="SMART" id="SM00842">
    <property type="entry name" value="FtsA"/>
    <property type="match status" value="1"/>
</dbReference>
<dbReference type="PIRSF" id="PIRSF003101">
    <property type="entry name" value="FtsA"/>
    <property type="match status" value="1"/>
</dbReference>
<dbReference type="SUPFAM" id="SSF53067">
    <property type="entry name" value="Actin-like ATPase domain"/>
    <property type="match status" value="2"/>
</dbReference>
<organism evidence="8 9">
    <name type="scientific">Acinetobacter tjernbergiae DSM 14971 = CIP 107465</name>
    <dbReference type="NCBI Taxonomy" id="1120928"/>
    <lineage>
        <taxon>Bacteria</taxon>
        <taxon>Pseudomonadati</taxon>
        <taxon>Pseudomonadota</taxon>
        <taxon>Gammaproteobacteria</taxon>
        <taxon>Moraxellales</taxon>
        <taxon>Moraxellaceae</taxon>
        <taxon>Acinetobacter</taxon>
    </lineage>
</organism>
<gene>
    <name evidence="5" type="primary">ftsA</name>
    <name evidence="8" type="ORF">F990_01854</name>
</gene>
<keyword evidence="3 5" id="KW-0472">Membrane</keyword>
<dbReference type="CDD" id="cd24048">
    <property type="entry name" value="ASKHA_NBD_FtsA"/>
    <property type="match status" value="1"/>
</dbReference>
<comment type="subunit">
    <text evidence="5">Self-interacts. Interacts with FtsZ.</text>
</comment>
<evidence type="ECO:0000259" key="7">
    <source>
        <dbReference type="SMART" id="SM00842"/>
    </source>
</evidence>
<dbReference type="Pfam" id="PF02491">
    <property type="entry name" value="SHS2_FTSA"/>
    <property type="match status" value="1"/>
</dbReference>
<comment type="similarity">
    <text evidence="5 6">Belongs to the FtsA/MreB family.</text>
</comment>
<sequence length="441" mass="48008">MWLENNGSLPVLNNKRYGNEVMSEAVSSVVAIDIGTHKVSVLIGKVHAPDKIQVIGMATARNRGMVKGKIVSLDKVIAAIKNAVSEAEDMAECRIHSAWVSIPSTELQSFYASGRTPVANHDHIITTNEVVRALELAKASHVSPDYYLASAVPLGFELGDSAEWVQNPVNMAAHSMTGHYQLMMMPISTMQNLDRAMKGANIGVEKMVVSCLATAEASLLKDEKEYGVCLVDIGAGITNTAVYLDGRLALVRTLQRGGENVTRDIAAVLQTTTEEAERIKILHGCVDLSVVKPDHMIQVQAIDGPQTISRIELAEIIIARYEEIFTLIREELEHSGAIHGLYHGVVLTGDACQIEGMVNLARRMLGVSAHLGNPPLQVYADDQHLAALRRSMYATASGLLMFSQSDLQDAVEEPEEANDRSFMDRVANGWNALNSKLKAIF</sequence>
<dbReference type="PATRIC" id="fig|1120928.5.peg.1882"/>
<evidence type="ECO:0000256" key="4">
    <source>
        <dbReference type="ARBA" id="ARBA00023306"/>
    </source>
</evidence>
<dbReference type="EMBL" id="AYEV01000017">
    <property type="protein sequence ID" value="ESK55393.1"/>
    <property type="molecule type" value="Genomic_DNA"/>
</dbReference>
<feature type="domain" description="SHS2" evidence="7">
    <location>
        <begin position="29"/>
        <end position="218"/>
    </location>
</feature>
<dbReference type="Proteomes" id="UP000017404">
    <property type="component" value="Unassembled WGS sequence"/>
</dbReference>
<keyword evidence="4 5" id="KW-0131">Cell cycle</keyword>
<evidence type="ECO:0000313" key="8">
    <source>
        <dbReference type="EMBL" id="ESK55393.1"/>
    </source>
</evidence>
<dbReference type="eggNOG" id="COG0849">
    <property type="taxonomic scope" value="Bacteria"/>
</dbReference>